<dbReference type="Proteomes" id="UP000241284">
    <property type="component" value="Unassembled WGS sequence"/>
</dbReference>
<organism evidence="2 3">
    <name type="scientific">Candidatus Marsarchaeota G2 archaeon ECH_B_2</name>
    <dbReference type="NCBI Taxonomy" id="1978160"/>
    <lineage>
        <taxon>Archaea</taxon>
        <taxon>Candidatus Marsarchaeota</taxon>
        <taxon>Candidatus Marsarchaeota group 2</taxon>
    </lineage>
</organism>
<proteinExistence type="predicted"/>
<accession>A0A2R6BBW9</accession>
<dbReference type="AlphaFoldDB" id="A0A2R6BBW9"/>
<evidence type="ECO:0000313" key="3">
    <source>
        <dbReference type="Proteomes" id="UP000241284"/>
    </source>
</evidence>
<reference evidence="2 3" key="1">
    <citation type="submission" date="2017-04" db="EMBL/GenBank/DDBJ databases">
        <title>Novel microbial lineages endemic to geothermal iron-oxide mats fill important gaps in the evolutionary history of Archaea.</title>
        <authorList>
            <person name="Jay Z.J."/>
            <person name="Beam J.P."/>
            <person name="Dlakic M."/>
            <person name="Rusch D.B."/>
            <person name="Kozubal M.A."/>
            <person name="Inskeep W.P."/>
        </authorList>
    </citation>
    <scope>NUCLEOTIDE SEQUENCE [LARGE SCALE GENOMIC DNA]</scope>
    <source>
        <strain evidence="2">ECH_B_2</strain>
    </source>
</reference>
<protein>
    <submittedName>
        <fullName evidence="2">Uncharacterized protein</fullName>
    </submittedName>
</protein>
<dbReference type="EMBL" id="NEXH01000021">
    <property type="protein sequence ID" value="PSN94634.1"/>
    <property type="molecule type" value="Genomic_DNA"/>
</dbReference>
<evidence type="ECO:0000313" key="1">
    <source>
        <dbReference type="EMBL" id="PSN94634.1"/>
    </source>
</evidence>
<sequence>MVDATESSWGSHVEPTTRLDVPRYLRDLNAFARNKKGVPMNSNSYPYYSTPLARASPAEENLEVLRETLQRSLQSLVYPEEWVRNLGDGWSRSPSFVPQQMEPQEYSIK</sequence>
<gene>
    <name evidence="2" type="ORF">B9Q06_03540</name>
    <name evidence="1" type="ORF">B9Q06_08635</name>
</gene>
<name>A0A2R6BBW9_9ARCH</name>
<evidence type="ECO:0000313" key="2">
    <source>
        <dbReference type="EMBL" id="PSN96163.1"/>
    </source>
</evidence>
<dbReference type="EMBL" id="NEXH01000004">
    <property type="protein sequence ID" value="PSN96163.1"/>
    <property type="molecule type" value="Genomic_DNA"/>
</dbReference>
<comment type="caution">
    <text evidence="2">The sequence shown here is derived from an EMBL/GenBank/DDBJ whole genome shotgun (WGS) entry which is preliminary data.</text>
</comment>